<dbReference type="KEGG" id="pacr:FXN63_00775"/>
<dbReference type="GO" id="GO:0030288">
    <property type="term" value="C:outer membrane-bounded periplasmic space"/>
    <property type="evidence" value="ECO:0007669"/>
    <property type="project" value="InterPro"/>
</dbReference>
<organism evidence="8 9">
    <name type="scientific">Pigmentiphaga aceris</name>
    <dbReference type="NCBI Taxonomy" id="1940612"/>
    <lineage>
        <taxon>Bacteria</taxon>
        <taxon>Pseudomonadati</taxon>
        <taxon>Pseudomonadota</taxon>
        <taxon>Betaproteobacteria</taxon>
        <taxon>Burkholderiales</taxon>
        <taxon>Alcaligenaceae</taxon>
        <taxon>Pigmentiphaga</taxon>
    </lineage>
</organism>
<evidence type="ECO:0000259" key="7">
    <source>
        <dbReference type="Pfam" id="PF00144"/>
    </source>
</evidence>
<feature type="chain" id="PRO_5022856733" description="Beta-lactamase" evidence="6">
    <location>
        <begin position="33"/>
        <end position="473"/>
    </location>
</feature>
<feature type="domain" description="Beta-lactamase-related" evidence="7">
    <location>
        <begin position="47"/>
        <end position="353"/>
    </location>
</feature>
<reference evidence="8 9" key="1">
    <citation type="submission" date="2019-08" db="EMBL/GenBank/DDBJ databases">
        <title>Amphibian skin-associated Pigmentiphaga: genome sequence and occurrence across geography and hosts.</title>
        <authorList>
            <person name="Bletz M.C."/>
            <person name="Bunk B."/>
            <person name="Sproeer C."/>
            <person name="Biwer P."/>
            <person name="Reiter S."/>
            <person name="Rabemananjara F.C.E."/>
            <person name="Schulz S."/>
            <person name="Overmann J."/>
            <person name="Vences M."/>
        </authorList>
    </citation>
    <scope>NUCLEOTIDE SEQUENCE [LARGE SCALE GENOMIC DNA]</scope>
    <source>
        <strain evidence="8 9">Mada1488</strain>
    </source>
</reference>
<feature type="signal peptide" evidence="6">
    <location>
        <begin position="1"/>
        <end position="32"/>
    </location>
</feature>
<dbReference type="Proteomes" id="UP000325161">
    <property type="component" value="Chromosome"/>
</dbReference>
<evidence type="ECO:0000313" key="8">
    <source>
        <dbReference type="EMBL" id="QEI04523.1"/>
    </source>
</evidence>
<comment type="catalytic activity">
    <reaction evidence="5">
        <text>a beta-lactam + H2O = a substituted beta-amino acid</text>
        <dbReference type="Rhea" id="RHEA:20401"/>
        <dbReference type="ChEBI" id="CHEBI:15377"/>
        <dbReference type="ChEBI" id="CHEBI:35627"/>
        <dbReference type="ChEBI" id="CHEBI:140347"/>
        <dbReference type="EC" id="3.5.2.6"/>
    </reaction>
</comment>
<name>A0A5C0ATB2_9BURK</name>
<dbReference type="Pfam" id="PF00144">
    <property type="entry name" value="Beta-lactamase"/>
    <property type="match status" value="1"/>
</dbReference>
<dbReference type="RefSeq" id="WP_148811905.1">
    <property type="nucleotide sequence ID" value="NZ_CP043046.1"/>
</dbReference>
<evidence type="ECO:0000256" key="6">
    <source>
        <dbReference type="SAM" id="SignalP"/>
    </source>
</evidence>
<dbReference type="SUPFAM" id="SSF56601">
    <property type="entry name" value="beta-lactamase/transpeptidase-like"/>
    <property type="match status" value="1"/>
</dbReference>
<dbReference type="GO" id="GO:0046677">
    <property type="term" value="P:response to antibiotic"/>
    <property type="evidence" value="ECO:0007669"/>
    <property type="project" value="UniProtKB-UniRule"/>
</dbReference>
<protein>
    <recommendedName>
        <fullName evidence="2 5">Beta-lactamase</fullName>
        <ecNumber evidence="2 5">3.5.2.6</ecNumber>
    </recommendedName>
</protein>
<evidence type="ECO:0000256" key="2">
    <source>
        <dbReference type="ARBA" id="ARBA00012865"/>
    </source>
</evidence>
<dbReference type="OrthoDB" id="9801061at2"/>
<dbReference type="InterPro" id="IPR050789">
    <property type="entry name" value="Diverse_Enzym_Activities"/>
</dbReference>
<sequence>MPTALSRRRSTRHAARLAALALLLGVTQAPLAQTQAASQLADDAALARTVAQRVTGDRSGACLAVAVVRAETVKTAHVCADPTQVSRITGRKAFEIGSVSKTMTAALLATELEAGRLTLDTPLAALLPADTVVPQFQDKPIRLQDVVTHRSGLPALPSRMPHANPFDPYATLDTQALLGSLADVKLTAAPGTEFLYSNFASMVLSWGLAHHTKQAFPQLLQERLLTPLNMADTFVGAPPPGVTSVAGHESTSQSAMPWNFADDMAGVGGVRSTLDDMVRYVRGQLGDGPPELTAALTRTQQPLTTTAPPMGMNWMIAQVGAHTVQAHEGATGGFSSFVGLDRQQGVGVVILSDTSWVNLGGVSPLGLHLLAPDAVALDKPRRVVDTPAEMLESLPGSYVMDGGLIVTIVRQGKQLAIQAANQPAFVLGYDDAGDFYPLGFDARLDPESTNGRQGFVWHQGGAALAVRRVDTPQ</sequence>
<dbReference type="EC" id="3.5.2.6" evidence="2 5"/>
<accession>A0A5C0ATB2</accession>
<keyword evidence="6" id="KW-0732">Signal</keyword>
<dbReference type="InterPro" id="IPR001466">
    <property type="entry name" value="Beta-lactam-related"/>
</dbReference>
<dbReference type="AlphaFoldDB" id="A0A5C0ATB2"/>
<keyword evidence="4 5" id="KW-0046">Antibiotic resistance</keyword>
<dbReference type="EMBL" id="CP043046">
    <property type="protein sequence ID" value="QEI04523.1"/>
    <property type="molecule type" value="Genomic_DNA"/>
</dbReference>
<dbReference type="GO" id="GO:0008800">
    <property type="term" value="F:beta-lactamase activity"/>
    <property type="evidence" value="ECO:0007669"/>
    <property type="project" value="UniProtKB-UniRule"/>
</dbReference>
<dbReference type="GO" id="GO:0017001">
    <property type="term" value="P:antibiotic catabolic process"/>
    <property type="evidence" value="ECO:0007669"/>
    <property type="project" value="InterPro"/>
</dbReference>
<dbReference type="InterPro" id="IPR012338">
    <property type="entry name" value="Beta-lactam/transpept-like"/>
</dbReference>
<evidence type="ECO:0000256" key="5">
    <source>
        <dbReference type="RuleBase" id="RU361140"/>
    </source>
</evidence>
<keyword evidence="9" id="KW-1185">Reference proteome</keyword>
<dbReference type="PROSITE" id="PS00336">
    <property type="entry name" value="BETA_LACTAMASE_C"/>
    <property type="match status" value="1"/>
</dbReference>
<dbReference type="Gene3D" id="3.40.710.10">
    <property type="entry name" value="DD-peptidase/beta-lactamase superfamily"/>
    <property type="match status" value="1"/>
</dbReference>
<evidence type="ECO:0000256" key="4">
    <source>
        <dbReference type="ARBA" id="ARBA00023251"/>
    </source>
</evidence>
<evidence type="ECO:0000256" key="1">
    <source>
        <dbReference type="ARBA" id="ARBA00007840"/>
    </source>
</evidence>
<evidence type="ECO:0000313" key="9">
    <source>
        <dbReference type="Proteomes" id="UP000325161"/>
    </source>
</evidence>
<gene>
    <name evidence="8" type="ORF">FXN63_00775</name>
</gene>
<keyword evidence="3 5" id="KW-0378">Hydrolase</keyword>
<comment type="similarity">
    <text evidence="1 5">Belongs to the class-C beta-lactamase family.</text>
</comment>
<dbReference type="PANTHER" id="PTHR43283">
    <property type="entry name" value="BETA-LACTAMASE-RELATED"/>
    <property type="match status" value="1"/>
</dbReference>
<dbReference type="InterPro" id="IPR001586">
    <property type="entry name" value="Beta-lactam_class-C_AS"/>
</dbReference>
<evidence type="ECO:0000256" key="3">
    <source>
        <dbReference type="ARBA" id="ARBA00022801"/>
    </source>
</evidence>
<proteinExistence type="inferred from homology"/>